<feature type="domain" description="Periplasmic binding protein" evidence="4">
    <location>
        <begin position="10"/>
        <end position="269"/>
    </location>
</feature>
<dbReference type="PANTHER" id="PTHR46847">
    <property type="entry name" value="D-ALLOSE-BINDING PERIPLASMIC PROTEIN-RELATED"/>
    <property type="match status" value="1"/>
</dbReference>
<comment type="subcellular location">
    <subcellularLocation>
        <location evidence="1">Cell envelope</location>
    </subcellularLocation>
</comment>
<evidence type="ECO:0000256" key="3">
    <source>
        <dbReference type="ARBA" id="ARBA00022729"/>
    </source>
</evidence>
<evidence type="ECO:0000313" key="5">
    <source>
        <dbReference type="EMBL" id="GHO91050.1"/>
    </source>
</evidence>
<comment type="similarity">
    <text evidence="2">Belongs to the bacterial solute-binding protein 2 family.</text>
</comment>
<dbReference type="GO" id="GO:0030313">
    <property type="term" value="C:cell envelope"/>
    <property type="evidence" value="ECO:0007669"/>
    <property type="project" value="UniProtKB-SubCell"/>
</dbReference>
<evidence type="ECO:0000259" key="4">
    <source>
        <dbReference type="Pfam" id="PF13407"/>
    </source>
</evidence>
<dbReference type="InterPro" id="IPR025997">
    <property type="entry name" value="SBP_2_dom"/>
</dbReference>
<keyword evidence="3" id="KW-0732">Signal</keyword>
<evidence type="ECO:0000313" key="6">
    <source>
        <dbReference type="Proteomes" id="UP000597444"/>
    </source>
</evidence>
<name>A0A8J3IHV9_9CHLR</name>
<dbReference type="EMBL" id="BNJK01000001">
    <property type="protein sequence ID" value="GHO91050.1"/>
    <property type="molecule type" value="Genomic_DNA"/>
</dbReference>
<evidence type="ECO:0000256" key="2">
    <source>
        <dbReference type="ARBA" id="ARBA00007639"/>
    </source>
</evidence>
<gene>
    <name evidence="5" type="primary">rbsB</name>
    <name evidence="5" type="ORF">KSF_010980</name>
</gene>
<accession>A0A8J3IHV9</accession>
<keyword evidence="6" id="KW-1185">Reference proteome</keyword>
<sequence length="317" mass="33665">MASGANFKLGVSLTFNNTDFWTNYISYETKFAQQYNATLIGPLVATNDAAKQITDIHTLIQEGAQALIVNPVDSAAIAPALDFAASKHVPVVSVDVAPSSGKVFMIVRADNVLYGQSSCEFIAKHATGSGHIAILEGDLASLNGKDRTDGCNQVIKSKYPNFKTVEYATKWDTPTAVNDAKTALSTYSDLKGIYVEWGAPEDGILAAEQAAGKFTPVGSPSHIVLVGNDGVPHEHALIRSNKLDGTISQPANSYAQYAVFYARAALEGKTYSAGQSTDHNSKIVSLQGNLEDALLAPVVDKTNVDDPNLWGNAKSNA</sequence>
<dbReference type="PANTHER" id="PTHR46847:SF1">
    <property type="entry name" value="D-ALLOSE-BINDING PERIPLASMIC PROTEIN-RELATED"/>
    <property type="match status" value="1"/>
</dbReference>
<dbReference type="SUPFAM" id="SSF53822">
    <property type="entry name" value="Periplasmic binding protein-like I"/>
    <property type="match status" value="1"/>
</dbReference>
<proteinExistence type="inferred from homology"/>
<comment type="caution">
    <text evidence="5">The sequence shown here is derived from an EMBL/GenBank/DDBJ whole genome shotgun (WGS) entry which is preliminary data.</text>
</comment>
<organism evidence="5 6">
    <name type="scientific">Reticulibacter mediterranei</name>
    <dbReference type="NCBI Taxonomy" id="2778369"/>
    <lineage>
        <taxon>Bacteria</taxon>
        <taxon>Bacillati</taxon>
        <taxon>Chloroflexota</taxon>
        <taxon>Ktedonobacteria</taxon>
        <taxon>Ktedonobacterales</taxon>
        <taxon>Reticulibacteraceae</taxon>
        <taxon>Reticulibacter</taxon>
    </lineage>
</organism>
<dbReference type="Proteomes" id="UP000597444">
    <property type="component" value="Unassembled WGS sequence"/>
</dbReference>
<dbReference type="InterPro" id="IPR028082">
    <property type="entry name" value="Peripla_BP_I"/>
</dbReference>
<dbReference type="Gene3D" id="3.40.50.2300">
    <property type="match status" value="2"/>
</dbReference>
<dbReference type="CDD" id="cd01536">
    <property type="entry name" value="PBP1_ABC_sugar_binding-like"/>
    <property type="match status" value="1"/>
</dbReference>
<evidence type="ECO:0000256" key="1">
    <source>
        <dbReference type="ARBA" id="ARBA00004196"/>
    </source>
</evidence>
<reference evidence="5" key="1">
    <citation type="submission" date="2020-10" db="EMBL/GenBank/DDBJ databases">
        <title>Taxonomic study of unclassified bacteria belonging to the class Ktedonobacteria.</title>
        <authorList>
            <person name="Yabe S."/>
            <person name="Wang C.M."/>
            <person name="Zheng Y."/>
            <person name="Sakai Y."/>
            <person name="Cavaletti L."/>
            <person name="Monciardini P."/>
            <person name="Donadio S."/>
        </authorList>
    </citation>
    <scope>NUCLEOTIDE SEQUENCE</scope>
    <source>
        <strain evidence="5">ID150040</strain>
    </source>
</reference>
<dbReference type="GO" id="GO:0030246">
    <property type="term" value="F:carbohydrate binding"/>
    <property type="evidence" value="ECO:0007669"/>
    <property type="project" value="UniProtKB-ARBA"/>
</dbReference>
<dbReference type="AlphaFoldDB" id="A0A8J3IHV9"/>
<protein>
    <submittedName>
        <fullName evidence="5">ABC transporter substrate-binding protein</fullName>
    </submittedName>
</protein>
<dbReference type="Pfam" id="PF13407">
    <property type="entry name" value="Peripla_BP_4"/>
    <property type="match status" value="1"/>
</dbReference>